<accession>A0A010R6T6</accession>
<reference evidence="1 2" key="1">
    <citation type="submission" date="2014-02" db="EMBL/GenBank/DDBJ databases">
        <title>The genome sequence of Colletotrichum fioriniae PJ7.</title>
        <authorList>
            <person name="Baroncelli R."/>
            <person name="Thon M.R."/>
        </authorList>
    </citation>
    <scope>NUCLEOTIDE SEQUENCE [LARGE SCALE GENOMIC DNA]</scope>
    <source>
        <strain evidence="1 2">PJ7</strain>
    </source>
</reference>
<proteinExistence type="predicted"/>
<dbReference type="HOGENOM" id="CLU_796955_0_0_1"/>
<dbReference type="KEGG" id="cfj:CFIO01_00401"/>
<sequence>MADQQAEPPIVAAIRNDAPLPDISIGDCPRSKNLHDAGETAHQVDLPRVLSRAPSDYYTKVADRFLDTADFRLLDGVDLGRPNPTILFHRNESDVARSIEDSINRDVGLVLVRGHAPGTLVIDRTTQAGKMIKIHNRQPFEPASIIPILGWTAKCKLTAPGQEPIESMLIAEYKDRGLVVVEDFETELDKTPVGLLELWQEAQNNGAELTEMLETANNEEIAPDFLRLTSGLRNYTTPHNREFESTFEIGNHHKSPFEKDVATTLHRIATYAVVEDAPYAIVGDYQSLAIFEFTDMLNFPKVGEIERLRRGPGDRVRVLVLNNEPEKIRRNMIGAWLKSIGSESGEAWMRSTGSDEDKDNT</sequence>
<evidence type="ECO:0000313" key="1">
    <source>
        <dbReference type="EMBL" id="EXF75916.1"/>
    </source>
</evidence>
<dbReference type="eggNOG" id="ENOG502T633">
    <property type="taxonomic scope" value="Eukaryota"/>
</dbReference>
<dbReference type="EMBL" id="JARH01000874">
    <property type="protein sequence ID" value="EXF75916.1"/>
    <property type="molecule type" value="Genomic_DNA"/>
</dbReference>
<gene>
    <name evidence="1" type="ORF">CFIO01_00401</name>
</gene>
<organism evidence="1 2">
    <name type="scientific">Colletotrichum fioriniae PJ7</name>
    <dbReference type="NCBI Taxonomy" id="1445577"/>
    <lineage>
        <taxon>Eukaryota</taxon>
        <taxon>Fungi</taxon>
        <taxon>Dikarya</taxon>
        <taxon>Ascomycota</taxon>
        <taxon>Pezizomycotina</taxon>
        <taxon>Sordariomycetes</taxon>
        <taxon>Hypocreomycetidae</taxon>
        <taxon>Glomerellales</taxon>
        <taxon>Glomerellaceae</taxon>
        <taxon>Colletotrichum</taxon>
        <taxon>Colletotrichum acutatum species complex</taxon>
    </lineage>
</organism>
<name>A0A010R6T6_9PEZI</name>
<dbReference type="OrthoDB" id="4810468at2759"/>
<dbReference type="AlphaFoldDB" id="A0A010R6T6"/>
<protein>
    <submittedName>
        <fullName evidence="1">Uncharacterized protein</fullName>
    </submittedName>
</protein>
<keyword evidence="2" id="KW-1185">Reference proteome</keyword>
<dbReference type="Proteomes" id="UP000020467">
    <property type="component" value="Unassembled WGS sequence"/>
</dbReference>
<comment type="caution">
    <text evidence="1">The sequence shown here is derived from an EMBL/GenBank/DDBJ whole genome shotgun (WGS) entry which is preliminary data.</text>
</comment>
<evidence type="ECO:0000313" key="2">
    <source>
        <dbReference type="Proteomes" id="UP000020467"/>
    </source>
</evidence>